<dbReference type="InterPro" id="IPR016090">
    <property type="entry name" value="PLA2-like_dom"/>
</dbReference>
<dbReference type="InterPro" id="IPR033113">
    <property type="entry name" value="PLA2_histidine"/>
</dbReference>
<dbReference type="EC" id="3.1.1.4" evidence="8"/>
<reference evidence="10" key="2">
    <citation type="submission" date="2025-08" db="UniProtKB">
        <authorList>
            <consortium name="Ensembl"/>
        </authorList>
    </citation>
    <scope>IDENTIFICATION</scope>
</reference>
<evidence type="ECO:0000256" key="2">
    <source>
        <dbReference type="ARBA" id="ARBA00007892"/>
    </source>
</evidence>
<protein>
    <recommendedName>
        <fullName evidence="8">Phospholipase A2</fullName>
        <ecNumber evidence="8">3.1.1.4</ecNumber>
    </recommendedName>
</protein>
<dbReference type="InParanoid" id="A0A3P8VPG5"/>
<dbReference type="InterPro" id="IPR036444">
    <property type="entry name" value="PLipase_A2_dom_sf"/>
</dbReference>
<feature type="binding site" evidence="6">
    <location>
        <position position="62"/>
    </location>
    <ligand>
        <name>Ca(2+)</name>
        <dbReference type="ChEBI" id="CHEBI:29108"/>
    </ligand>
</feature>
<evidence type="ECO:0000256" key="4">
    <source>
        <dbReference type="ARBA" id="ARBA00023157"/>
    </source>
</evidence>
<dbReference type="GO" id="GO:0047498">
    <property type="term" value="F:calcium-dependent phospholipase A2 activity"/>
    <property type="evidence" value="ECO:0007669"/>
    <property type="project" value="TreeGrafter"/>
</dbReference>
<dbReference type="SMART" id="SM00085">
    <property type="entry name" value="PA2c"/>
    <property type="match status" value="1"/>
</dbReference>
<dbReference type="PANTHER" id="PTHR11716">
    <property type="entry name" value="PHOSPHOLIPASE A2 FAMILY MEMBER"/>
    <property type="match status" value="1"/>
</dbReference>
<dbReference type="GO" id="GO:0006644">
    <property type="term" value="P:phospholipid metabolic process"/>
    <property type="evidence" value="ECO:0007669"/>
    <property type="project" value="InterPro"/>
</dbReference>
<keyword evidence="6" id="KW-0479">Metal-binding</keyword>
<reference evidence="10" key="3">
    <citation type="submission" date="2025-09" db="UniProtKB">
        <authorList>
            <consortium name="Ensembl"/>
        </authorList>
    </citation>
    <scope>IDENTIFICATION</scope>
</reference>
<dbReference type="Pfam" id="PF00068">
    <property type="entry name" value="Phospholip_A2_1"/>
    <property type="match status" value="1"/>
</dbReference>
<evidence type="ECO:0000256" key="5">
    <source>
        <dbReference type="PIRSR" id="PIRSR601211-1"/>
    </source>
</evidence>
<dbReference type="GeneTree" id="ENSGT01110000268422"/>
<reference evidence="10 11" key="1">
    <citation type="journal article" date="2014" name="Nat. Genet.">
        <title>Whole-genome sequence of a flatfish provides insights into ZW sex chromosome evolution and adaptation to a benthic lifestyle.</title>
        <authorList>
            <person name="Chen S."/>
            <person name="Zhang G."/>
            <person name="Shao C."/>
            <person name="Huang Q."/>
            <person name="Liu G."/>
            <person name="Zhang P."/>
            <person name="Song W."/>
            <person name="An N."/>
            <person name="Chalopin D."/>
            <person name="Volff J.N."/>
            <person name="Hong Y."/>
            <person name="Li Q."/>
            <person name="Sha Z."/>
            <person name="Zhou H."/>
            <person name="Xie M."/>
            <person name="Yu Q."/>
            <person name="Liu Y."/>
            <person name="Xiang H."/>
            <person name="Wang N."/>
            <person name="Wu K."/>
            <person name="Yang C."/>
            <person name="Zhou Q."/>
            <person name="Liao X."/>
            <person name="Yang L."/>
            <person name="Hu Q."/>
            <person name="Zhang J."/>
            <person name="Meng L."/>
            <person name="Jin L."/>
            <person name="Tian Y."/>
            <person name="Lian J."/>
            <person name="Yang J."/>
            <person name="Miao G."/>
            <person name="Liu S."/>
            <person name="Liang Z."/>
            <person name="Yan F."/>
            <person name="Li Y."/>
            <person name="Sun B."/>
            <person name="Zhang H."/>
            <person name="Zhang J."/>
            <person name="Zhu Y."/>
            <person name="Du M."/>
            <person name="Zhao Y."/>
            <person name="Schartl M."/>
            <person name="Tang Q."/>
            <person name="Wang J."/>
        </authorList>
    </citation>
    <scope>NUCLEOTIDE SEQUENCE</scope>
</reference>
<keyword evidence="4 7" id="KW-1015">Disulfide bond</keyword>
<evidence type="ECO:0000256" key="7">
    <source>
        <dbReference type="PIRSR" id="PIRSR601211-3"/>
    </source>
</evidence>
<comment type="subcellular location">
    <subcellularLocation>
        <location evidence="1 8">Secreted</location>
    </subcellularLocation>
</comment>
<proteinExistence type="inferred from homology"/>
<feature type="binding site" evidence="6">
    <location>
        <position position="79"/>
    </location>
    <ligand>
        <name>Ca(2+)</name>
        <dbReference type="ChEBI" id="CHEBI:29108"/>
    </ligand>
</feature>
<organism evidence="10 11">
    <name type="scientific">Cynoglossus semilaevis</name>
    <name type="common">Tongue sole</name>
    <dbReference type="NCBI Taxonomy" id="244447"/>
    <lineage>
        <taxon>Eukaryota</taxon>
        <taxon>Metazoa</taxon>
        <taxon>Chordata</taxon>
        <taxon>Craniata</taxon>
        <taxon>Vertebrata</taxon>
        <taxon>Euteleostomi</taxon>
        <taxon>Actinopterygii</taxon>
        <taxon>Neopterygii</taxon>
        <taxon>Teleostei</taxon>
        <taxon>Neoteleostei</taxon>
        <taxon>Acanthomorphata</taxon>
        <taxon>Carangaria</taxon>
        <taxon>Pleuronectiformes</taxon>
        <taxon>Pleuronectoidei</taxon>
        <taxon>Cynoglossidae</taxon>
        <taxon>Cynoglossinae</taxon>
        <taxon>Cynoglossus</taxon>
    </lineage>
</organism>
<name>A0A3P8VPG5_CYNSE</name>
<dbReference type="PANTHER" id="PTHR11716:SF106">
    <property type="entry name" value="PHOSPHOLIPASE A2 A2-ACTITOXIN-UCS2A-LIKE"/>
    <property type="match status" value="1"/>
</dbReference>
<evidence type="ECO:0000313" key="10">
    <source>
        <dbReference type="Ensembl" id="ENSCSEP00000017128.1"/>
    </source>
</evidence>
<feature type="domain" description="Phospholipase A2-like central" evidence="9">
    <location>
        <begin position="27"/>
        <end position="155"/>
    </location>
</feature>
<dbReference type="InterPro" id="IPR001211">
    <property type="entry name" value="PLA2"/>
</dbReference>
<dbReference type="InterPro" id="IPR033112">
    <property type="entry name" value="PLA2_Asp_AS"/>
</dbReference>
<evidence type="ECO:0000259" key="9">
    <source>
        <dbReference type="SMART" id="SM00085"/>
    </source>
</evidence>
<evidence type="ECO:0000256" key="3">
    <source>
        <dbReference type="ARBA" id="ARBA00022525"/>
    </source>
</evidence>
<comment type="cofactor">
    <cofactor evidence="6">
        <name>Ca(2+)</name>
        <dbReference type="ChEBI" id="CHEBI:29108"/>
    </cofactor>
    <text evidence="6">Binds 1 Ca(2+) ion per subunit.</text>
</comment>
<keyword evidence="3 8" id="KW-0964">Secreted</keyword>
<dbReference type="GO" id="GO:0005576">
    <property type="term" value="C:extracellular region"/>
    <property type="evidence" value="ECO:0007669"/>
    <property type="project" value="UniProtKB-SubCell"/>
</dbReference>
<dbReference type="GO" id="GO:0016042">
    <property type="term" value="P:lipid catabolic process"/>
    <property type="evidence" value="ECO:0007669"/>
    <property type="project" value="InterPro"/>
</dbReference>
<dbReference type="CDD" id="cd00125">
    <property type="entry name" value="PLA2c"/>
    <property type="match status" value="1"/>
</dbReference>
<evidence type="ECO:0000256" key="8">
    <source>
        <dbReference type="RuleBase" id="RU361236"/>
    </source>
</evidence>
<feature type="disulfide bond" evidence="7">
    <location>
        <begin position="91"/>
        <end position="121"/>
    </location>
</feature>
<dbReference type="Proteomes" id="UP000265120">
    <property type="component" value="Chromosome Z"/>
</dbReference>
<dbReference type="GO" id="GO:0050482">
    <property type="term" value="P:arachidonate secretion"/>
    <property type="evidence" value="ECO:0007669"/>
    <property type="project" value="InterPro"/>
</dbReference>
<evidence type="ECO:0000256" key="6">
    <source>
        <dbReference type="PIRSR" id="PIRSR601211-2"/>
    </source>
</evidence>
<feature type="disulfide bond" evidence="7">
    <location>
        <begin position="74"/>
        <end position="135"/>
    </location>
</feature>
<feature type="active site" evidence="5">
    <location>
        <position position="78"/>
    </location>
</feature>
<evidence type="ECO:0000256" key="1">
    <source>
        <dbReference type="ARBA" id="ARBA00004613"/>
    </source>
</evidence>
<dbReference type="SUPFAM" id="SSF48619">
    <property type="entry name" value="Phospholipase A2, PLA2"/>
    <property type="match status" value="1"/>
</dbReference>
<dbReference type="GO" id="GO:0005543">
    <property type="term" value="F:phospholipid binding"/>
    <property type="evidence" value="ECO:0007669"/>
    <property type="project" value="TreeGrafter"/>
</dbReference>
<sequence length="156" mass="17286">MWRPAAQSHVALWEDDRVRPAGRQPAEVQQLRLLVWLRWTGDSSGRLGPVGVSVGGALEVRGRSLTDGDFLHRCCKLHDHCYEASRKIPGCSGVADLPYVIDYDFTCSNRQVACSATNDQCQAAVCECDRVAAHCFARNTYNPENKNLDPDVHCGQ</sequence>
<keyword evidence="8" id="KW-0443">Lipid metabolism</keyword>
<dbReference type="Gene3D" id="1.20.90.10">
    <property type="entry name" value="Phospholipase A2 domain"/>
    <property type="match status" value="1"/>
</dbReference>
<accession>A0A3P8VPG5</accession>
<comment type="similarity">
    <text evidence="2">Belongs to the phospholipase A2 family. Group I subfamily. D49 sub-subfamily.</text>
</comment>
<dbReference type="PROSITE" id="PS00119">
    <property type="entry name" value="PA2_ASP"/>
    <property type="match status" value="1"/>
</dbReference>
<dbReference type="AlphaFoldDB" id="A0A3P8VPG5"/>
<dbReference type="Ensembl" id="ENSCSET00000017341.1">
    <property type="protein sequence ID" value="ENSCSEP00000017128.1"/>
    <property type="gene ID" value="ENSCSEG00000010999.1"/>
</dbReference>
<feature type="active site" evidence="5">
    <location>
        <position position="129"/>
    </location>
</feature>
<dbReference type="PRINTS" id="PR00389">
    <property type="entry name" value="PHPHLIPASEA2"/>
</dbReference>
<dbReference type="PROSITE" id="PS00118">
    <property type="entry name" value="PA2_HIS"/>
    <property type="match status" value="1"/>
</dbReference>
<comment type="catalytic activity">
    <reaction evidence="8">
        <text>a 1,2-diacyl-sn-glycero-3-phosphocholine + H2O = a 1-acyl-sn-glycero-3-phosphocholine + a fatty acid + H(+)</text>
        <dbReference type="Rhea" id="RHEA:15801"/>
        <dbReference type="ChEBI" id="CHEBI:15377"/>
        <dbReference type="ChEBI" id="CHEBI:15378"/>
        <dbReference type="ChEBI" id="CHEBI:28868"/>
        <dbReference type="ChEBI" id="CHEBI:57643"/>
        <dbReference type="ChEBI" id="CHEBI:58168"/>
        <dbReference type="EC" id="3.1.1.4"/>
    </reaction>
</comment>
<feature type="disulfide bond" evidence="7">
    <location>
        <begin position="81"/>
        <end position="128"/>
    </location>
</feature>
<feature type="disulfide bond" evidence="7">
    <location>
        <begin position="114"/>
        <end position="126"/>
    </location>
</feature>
<dbReference type="GO" id="GO:0005509">
    <property type="term" value="F:calcium ion binding"/>
    <property type="evidence" value="ECO:0007669"/>
    <property type="project" value="InterPro"/>
</dbReference>
<keyword evidence="11" id="KW-1185">Reference proteome</keyword>
<keyword evidence="6 8" id="KW-0106">Calcium</keyword>
<keyword evidence="8" id="KW-0378">Hydrolase</keyword>
<evidence type="ECO:0000313" key="11">
    <source>
        <dbReference type="Proteomes" id="UP000265120"/>
    </source>
</evidence>